<dbReference type="Proteomes" id="UP000835052">
    <property type="component" value="Unassembled WGS sequence"/>
</dbReference>
<organism evidence="1 2">
    <name type="scientific">Caenorhabditis auriculariae</name>
    <dbReference type="NCBI Taxonomy" id="2777116"/>
    <lineage>
        <taxon>Eukaryota</taxon>
        <taxon>Metazoa</taxon>
        <taxon>Ecdysozoa</taxon>
        <taxon>Nematoda</taxon>
        <taxon>Chromadorea</taxon>
        <taxon>Rhabditida</taxon>
        <taxon>Rhabditina</taxon>
        <taxon>Rhabditomorpha</taxon>
        <taxon>Rhabditoidea</taxon>
        <taxon>Rhabditidae</taxon>
        <taxon>Peloderinae</taxon>
        <taxon>Caenorhabditis</taxon>
    </lineage>
</organism>
<accession>A0A8S1HJ92</accession>
<evidence type="ECO:0000313" key="2">
    <source>
        <dbReference type="Proteomes" id="UP000835052"/>
    </source>
</evidence>
<gene>
    <name evidence="1" type="ORF">CAUJ_LOCUS11958</name>
</gene>
<keyword evidence="2" id="KW-1185">Reference proteome</keyword>
<reference evidence="1" key="1">
    <citation type="submission" date="2020-10" db="EMBL/GenBank/DDBJ databases">
        <authorList>
            <person name="Kikuchi T."/>
        </authorList>
    </citation>
    <scope>NUCLEOTIDE SEQUENCE</scope>
    <source>
        <strain evidence="1">NKZ352</strain>
    </source>
</reference>
<sequence>MVRLVRGPARQPLGPPHLADVGIPRNFGKQYFKMEELIDELNLGKRSALELSGQFKPAKKKLPTLAARPQYCVCSVSPISGSRGDDHYG</sequence>
<dbReference type="AlphaFoldDB" id="A0A8S1HJ92"/>
<protein>
    <submittedName>
        <fullName evidence="1">Uncharacterized protein</fullName>
    </submittedName>
</protein>
<name>A0A8S1HJ92_9PELO</name>
<comment type="caution">
    <text evidence="1">The sequence shown here is derived from an EMBL/GenBank/DDBJ whole genome shotgun (WGS) entry which is preliminary data.</text>
</comment>
<dbReference type="EMBL" id="CAJGYM010000065">
    <property type="protein sequence ID" value="CAD6196042.1"/>
    <property type="molecule type" value="Genomic_DNA"/>
</dbReference>
<evidence type="ECO:0000313" key="1">
    <source>
        <dbReference type="EMBL" id="CAD6196042.1"/>
    </source>
</evidence>
<proteinExistence type="predicted"/>